<feature type="compositionally biased region" description="Basic and acidic residues" evidence="1">
    <location>
        <begin position="1"/>
        <end position="12"/>
    </location>
</feature>
<evidence type="ECO:0000313" key="3">
    <source>
        <dbReference type="Proteomes" id="UP000317835"/>
    </source>
</evidence>
<dbReference type="Proteomes" id="UP000317835">
    <property type="component" value="Chromosome"/>
</dbReference>
<keyword evidence="3" id="KW-1185">Reference proteome</keyword>
<sequence>MAYRKDEEKGGDESIGSGKTGRNSVRSIVRKEATAMGRSRDSRRARGPRRTMLPGVEPLDGRVLLSGATVAVGKLGPFIEPGAIRPRLRQAPTVVNASPALNQYLIALLGPEEMEQVRAQAAARGVGFRPSLYQRVLSQPPVGSILGSLDTYTLLNSPATQALVGFNTVAPDSEATVRYTVPAENIIGIETGATTVQIPPDGNQAGFIATVPNQGVRELPEGSFVVDVPIDQIPADAPAPPPDTVGTGALSPIYRGTGPLLTQALLTGLHQRGPNAPVVVRGLRTSRLLGDPRVVPHGLQANYLRLMRVAVERDAFDPTQAQSQQIADGIQQFFAEVGDLDAAGAFSPSVPLPTSPNPLAGARLGGTLQVTNGATRDLVNVAPGQSGLQLFGLNFPGRIDSGYVIAANGDYGLVLSARGPLQAAPAGFDTDVVGGDVRVELSNATRLTDLNGLRVEEGTYVGSVVSGEVTTSRAGDLATLGASAGFGTGLAFGTGVSYTKVIPLGNLNALIPQFPPS</sequence>
<dbReference type="KEGG" id="tpla:ElP_64050"/>
<reference evidence="2 3" key="1">
    <citation type="submission" date="2019-02" db="EMBL/GenBank/DDBJ databases">
        <title>Deep-cultivation of Planctomycetes and their phenomic and genomic characterization uncovers novel biology.</title>
        <authorList>
            <person name="Wiegand S."/>
            <person name="Jogler M."/>
            <person name="Boedeker C."/>
            <person name="Pinto D."/>
            <person name="Vollmers J."/>
            <person name="Rivas-Marin E."/>
            <person name="Kohn T."/>
            <person name="Peeters S.H."/>
            <person name="Heuer A."/>
            <person name="Rast P."/>
            <person name="Oberbeckmann S."/>
            <person name="Bunk B."/>
            <person name="Jeske O."/>
            <person name="Meyerdierks A."/>
            <person name="Storesund J.E."/>
            <person name="Kallscheuer N."/>
            <person name="Luecker S."/>
            <person name="Lage O.M."/>
            <person name="Pohl T."/>
            <person name="Merkel B.J."/>
            <person name="Hornburger P."/>
            <person name="Mueller R.-W."/>
            <person name="Bruemmer F."/>
            <person name="Labrenz M."/>
            <person name="Spormann A.M."/>
            <person name="Op den Camp H."/>
            <person name="Overmann J."/>
            <person name="Amann R."/>
            <person name="Jetten M.S.M."/>
            <person name="Mascher T."/>
            <person name="Medema M.H."/>
            <person name="Devos D.P."/>
            <person name="Kaster A.-K."/>
            <person name="Ovreas L."/>
            <person name="Rohde M."/>
            <person name="Galperin M.Y."/>
            <person name="Jogler C."/>
        </authorList>
    </citation>
    <scope>NUCLEOTIDE SEQUENCE [LARGE SCALE GENOMIC DNA]</scope>
    <source>
        <strain evidence="2 3">ElP</strain>
    </source>
</reference>
<feature type="compositionally biased region" description="Basic and acidic residues" evidence="1">
    <location>
        <begin position="29"/>
        <end position="44"/>
    </location>
</feature>
<feature type="region of interest" description="Disordered" evidence="1">
    <location>
        <begin position="1"/>
        <end position="55"/>
    </location>
</feature>
<proteinExistence type="predicted"/>
<dbReference type="AlphaFoldDB" id="A0A518HC77"/>
<gene>
    <name evidence="2" type="ORF">ElP_64050</name>
</gene>
<protein>
    <submittedName>
        <fullName evidence="2">Uncharacterized protein</fullName>
    </submittedName>
</protein>
<organism evidence="2 3">
    <name type="scientific">Tautonia plasticadhaerens</name>
    <dbReference type="NCBI Taxonomy" id="2527974"/>
    <lineage>
        <taxon>Bacteria</taxon>
        <taxon>Pseudomonadati</taxon>
        <taxon>Planctomycetota</taxon>
        <taxon>Planctomycetia</taxon>
        <taxon>Isosphaerales</taxon>
        <taxon>Isosphaeraceae</taxon>
        <taxon>Tautonia</taxon>
    </lineage>
</organism>
<accession>A0A518HC77</accession>
<evidence type="ECO:0000313" key="2">
    <source>
        <dbReference type="EMBL" id="QDV38450.1"/>
    </source>
</evidence>
<evidence type="ECO:0000256" key="1">
    <source>
        <dbReference type="SAM" id="MobiDB-lite"/>
    </source>
</evidence>
<dbReference type="EMBL" id="CP036426">
    <property type="protein sequence ID" value="QDV38450.1"/>
    <property type="molecule type" value="Genomic_DNA"/>
</dbReference>
<name>A0A518HC77_9BACT</name>